<proteinExistence type="predicted"/>
<reference evidence="4" key="1">
    <citation type="submission" date="2016-08" db="EMBL/GenBank/DDBJ databases">
        <authorList>
            <person name="Varghese N."/>
            <person name="Submissions Spin"/>
        </authorList>
    </citation>
    <scope>NUCLEOTIDE SEQUENCE [LARGE SCALE GENOMIC DNA]</scope>
    <source>
        <strain evidence="4">HAMBI 2971</strain>
    </source>
</reference>
<organism evidence="3 4">
    <name type="scientific">Rhizobium miluonense</name>
    <dbReference type="NCBI Taxonomy" id="411945"/>
    <lineage>
        <taxon>Bacteria</taxon>
        <taxon>Pseudomonadati</taxon>
        <taxon>Pseudomonadota</taxon>
        <taxon>Alphaproteobacteria</taxon>
        <taxon>Hyphomicrobiales</taxon>
        <taxon>Rhizobiaceae</taxon>
        <taxon>Rhizobium/Agrobacterium group</taxon>
        <taxon>Rhizobium</taxon>
    </lineage>
</organism>
<dbReference type="Pfam" id="PF00857">
    <property type="entry name" value="Isochorismatase"/>
    <property type="match status" value="1"/>
</dbReference>
<dbReference type="STRING" id="411945.GA0061102_1001258"/>
<sequence>MVVSLSHHLCVFKRLRRRCEHITKGVRCVETALPKDIMSSALLLIDLQNSILTGLGAPDRQPAIDTVLETVVTKLATLKRNARAAGIPAFIVQHDGTVGHRLAKRSEGWQLRREIAPEAGDVVVHKTSSDSFFETDLEAKLRARGITRLFIGGCMTQFCVDTTARRAVSLGFDVSLISNGHTTADMGKLTFEEIVTHHNMLLDGFDAGPHEIKLIASTEILF</sequence>
<dbReference type="PANTHER" id="PTHR43540">
    <property type="entry name" value="PEROXYUREIDOACRYLATE/UREIDOACRYLATE AMIDOHYDROLASE-RELATED"/>
    <property type="match status" value="1"/>
</dbReference>
<protein>
    <submittedName>
        <fullName evidence="3">Nicotinamidase-related amidase</fullName>
    </submittedName>
</protein>
<dbReference type="Proteomes" id="UP000199435">
    <property type="component" value="Unassembled WGS sequence"/>
</dbReference>
<keyword evidence="4" id="KW-1185">Reference proteome</keyword>
<keyword evidence="1" id="KW-0378">Hydrolase</keyword>
<dbReference type="InterPro" id="IPR036380">
    <property type="entry name" value="Isochorismatase-like_sf"/>
</dbReference>
<dbReference type="GO" id="GO:0016787">
    <property type="term" value="F:hydrolase activity"/>
    <property type="evidence" value="ECO:0007669"/>
    <property type="project" value="UniProtKB-KW"/>
</dbReference>
<dbReference type="AlphaFoldDB" id="A0A1C3TZW7"/>
<name>A0A1C3TZW7_9HYPH</name>
<evidence type="ECO:0000259" key="2">
    <source>
        <dbReference type="Pfam" id="PF00857"/>
    </source>
</evidence>
<evidence type="ECO:0000313" key="4">
    <source>
        <dbReference type="Proteomes" id="UP000199435"/>
    </source>
</evidence>
<gene>
    <name evidence="3" type="ORF">GA0061102_1001258</name>
</gene>
<dbReference type="InterPro" id="IPR000868">
    <property type="entry name" value="Isochorismatase-like_dom"/>
</dbReference>
<dbReference type="EMBL" id="FMAH01000001">
    <property type="protein sequence ID" value="SCB08769.1"/>
    <property type="molecule type" value="Genomic_DNA"/>
</dbReference>
<dbReference type="CDD" id="cd01014">
    <property type="entry name" value="nicotinamidase_related"/>
    <property type="match status" value="1"/>
</dbReference>
<feature type="domain" description="Isochorismatase-like" evidence="2">
    <location>
        <begin position="40"/>
        <end position="185"/>
    </location>
</feature>
<evidence type="ECO:0000256" key="1">
    <source>
        <dbReference type="ARBA" id="ARBA00022801"/>
    </source>
</evidence>
<dbReference type="InterPro" id="IPR050272">
    <property type="entry name" value="Isochorismatase-like_hydrls"/>
</dbReference>
<accession>A0A1C3TZW7</accession>
<evidence type="ECO:0000313" key="3">
    <source>
        <dbReference type="EMBL" id="SCB08769.1"/>
    </source>
</evidence>
<dbReference type="SUPFAM" id="SSF52499">
    <property type="entry name" value="Isochorismatase-like hydrolases"/>
    <property type="match status" value="1"/>
</dbReference>
<dbReference type="Gene3D" id="3.40.50.850">
    <property type="entry name" value="Isochorismatase-like"/>
    <property type="match status" value="1"/>
</dbReference>